<dbReference type="PRINTS" id="PR00111">
    <property type="entry name" value="ABHYDROLASE"/>
</dbReference>
<comment type="caution">
    <text evidence="2">The sequence shown here is derived from an EMBL/GenBank/DDBJ whole genome shotgun (WGS) entry which is preliminary data.</text>
</comment>
<name>A0AA41QI22_9HYPH</name>
<dbReference type="PANTHER" id="PTHR43194">
    <property type="entry name" value="HYDROLASE ALPHA/BETA FOLD FAMILY"/>
    <property type="match status" value="1"/>
</dbReference>
<gene>
    <name evidence="2" type="ORF">ML536_00490</name>
</gene>
<sequence>MTEKTFLAGDGIPFVYEDLGPETGDPVVLCHGLGAAGIQFRADADYFAGKGWRVLVPDLRGHGRSGAPDSMRDEDFSIERMARDLIEMLDHAGVGPVHWIGNSLGGILALAILGLEPERIRSLATYGTAYTLGLPSFVPHLVPLIYGALGPRLAAELTARSTTSNVEAQRLIASVLRDFSPKAGKAVGANVRSYDLIANAQGYEGPILLMRGGLDHAVNRALPTTIEAMAEHPDFRVKHLPKGGHVANLDVPEEFRATLEEFWREVEAKEQSPARGRTQ</sequence>
<dbReference type="InterPro" id="IPR000639">
    <property type="entry name" value="Epox_hydrolase-like"/>
</dbReference>
<dbReference type="Gene3D" id="3.40.50.1820">
    <property type="entry name" value="alpha/beta hydrolase"/>
    <property type="match status" value="1"/>
</dbReference>
<dbReference type="EMBL" id="JALAZD010000001">
    <property type="protein sequence ID" value="MCI0125295.1"/>
    <property type="molecule type" value="Genomic_DNA"/>
</dbReference>
<dbReference type="Proteomes" id="UP001156140">
    <property type="component" value="Unassembled WGS sequence"/>
</dbReference>
<dbReference type="PANTHER" id="PTHR43194:SF2">
    <property type="entry name" value="PEROXISOMAL MEMBRANE PROTEIN LPX1"/>
    <property type="match status" value="1"/>
</dbReference>
<dbReference type="GO" id="GO:0016787">
    <property type="term" value="F:hydrolase activity"/>
    <property type="evidence" value="ECO:0007669"/>
    <property type="project" value="UniProtKB-KW"/>
</dbReference>
<dbReference type="AlphaFoldDB" id="A0AA41QI22"/>
<evidence type="ECO:0000313" key="2">
    <source>
        <dbReference type="EMBL" id="MCI0125295.1"/>
    </source>
</evidence>
<dbReference type="InterPro" id="IPR000073">
    <property type="entry name" value="AB_hydrolase_1"/>
</dbReference>
<keyword evidence="3" id="KW-1185">Reference proteome</keyword>
<dbReference type="Pfam" id="PF00561">
    <property type="entry name" value="Abhydrolase_1"/>
    <property type="match status" value="1"/>
</dbReference>
<reference evidence="2" key="1">
    <citation type="submission" date="2022-03" db="EMBL/GenBank/DDBJ databases">
        <title>The complete genome sequence of a Methyloterrigena soli.</title>
        <authorList>
            <person name="Zi Z."/>
        </authorList>
    </citation>
    <scope>NUCLEOTIDE SEQUENCE</scope>
    <source>
        <strain evidence="2">M48</strain>
    </source>
</reference>
<dbReference type="InterPro" id="IPR029058">
    <property type="entry name" value="AB_hydrolase_fold"/>
</dbReference>
<dbReference type="SUPFAM" id="SSF53474">
    <property type="entry name" value="alpha/beta-Hydrolases"/>
    <property type="match status" value="1"/>
</dbReference>
<accession>A0AA41QI22</accession>
<protein>
    <submittedName>
        <fullName evidence="2">Alpha/beta hydrolase</fullName>
    </submittedName>
</protein>
<evidence type="ECO:0000259" key="1">
    <source>
        <dbReference type="Pfam" id="PF00561"/>
    </source>
</evidence>
<keyword evidence="2" id="KW-0378">Hydrolase</keyword>
<feature type="domain" description="AB hydrolase-1" evidence="1">
    <location>
        <begin position="26"/>
        <end position="142"/>
    </location>
</feature>
<proteinExistence type="predicted"/>
<evidence type="ECO:0000313" key="3">
    <source>
        <dbReference type="Proteomes" id="UP001156140"/>
    </source>
</evidence>
<dbReference type="RefSeq" id="WP_281734575.1">
    <property type="nucleotide sequence ID" value="NZ_JAKETQ010000001.1"/>
</dbReference>
<organism evidence="2 3">
    <name type="scientific">Paradevosia shaoguanensis</name>
    <dbReference type="NCBI Taxonomy" id="1335043"/>
    <lineage>
        <taxon>Bacteria</taxon>
        <taxon>Pseudomonadati</taxon>
        <taxon>Pseudomonadota</taxon>
        <taxon>Alphaproteobacteria</taxon>
        <taxon>Hyphomicrobiales</taxon>
        <taxon>Devosiaceae</taxon>
        <taxon>Paradevosia</taxon>
    </lineage>
</organism>
<dbReference type="InterPro" id="IPR050228">
    <property type="entry name" value="Carboxylesterase_BioH"/>
</dbReference>
<dbReference type="PRINTS" id="PR00412">
    <property type="entry name" value="EPOXHYDRLASE"/>
</dbReference>